<sequence length="67" mass="7612">MTEKRQTLEVQCPSCKQTVLWDRNNPHRPFCSAQCKNQDFVSWANEEHSIAGDPLHDGVLSGDIDLD</sequence>
<comment type="subunit">
    <text evidence="3">Interacts with GyrB.</text>
</comment>
<protein>
    <recommendedName>
        <fullName evidence="3">DNA gyrase inhibitor YacG</fullName>
    </recommendedName>
</protein>
<keyword evidence="2 3" id="KW-0862">Zinc</keyword>
<proteinExistence type="inferred from homology"/>
<evidence type="ECO:0000313" key="5">
    <source>
        <dbReference type="Proteomes" id="UP000596063"/>
    </source>
</evidence>
<name>A0A7T4R271_9GAMM</name>
<feature type="binding site" evidence="3">
    <location>
        <position position="12"/>
    </location>
    <ligand>
        <name>Zn(2+)</name>
        <dbReference type="ChEBI" id="CHEBI:29105"/>
    </ligand>
</feature>
<dbReference type="PANTHER" id="PTHR36150">
    <property type="entry name" value="DNA GYRASE INHIBITOR YACG"/>
    <property type="match status" value="1"/>
</dbReference>
<reference evidence="4 5" key="1">
    <citation type="submission" date="2020-12" db="EMBL/GenBank/DDBJ databases">
        <authorList>
            <person name="Shan Y."/>
        </authorList>
    </citation>
    <scope>NUCLEOTIDE SEQUENCE [LARGE SCALE GENOMIC DNA]</scope>
    <source>
        <strain evidence="5">csc3.9</strain>
    </source>
</reference>
<feature type="binding site" evidence="3">
    <location>
        <position position="31"/>
    </location>
    <ligand>
        <name>Zn(2+)</name>
        <dbReference type="ChEBI" id="CHEBI:29105"/>
    </ligand>
</feature>
<feature type="binding site" evidence="3">
    <location>
        <position position="35"/>
    </location>
    <ligand>
        <name>Zn(2+)</name>
        <dbReference type="ChEBI" id="CHEBI:29105"/>
    </ligand>
</feature>
<organism evidence="4 5">
    <name type="scientific">Spongiibacter nanhainus</name>
    <dbReference type="NCBI Taxonomy" id="2794344"/>
    <lineage>
        <taxon>Bacteria</taxon>
        <taxon>Pseudomonadati</taxon>
        <taxon>Pseudomonadota</taxon>
        <taxon>Gammaproteobacteria</taxon>
        <taxon>Cellvibrionales</taxon>
        <taxon>Spongiibacteraceae</taxon>
        <taxon>Spongiibacter</taxon>
    </lineage>
</organism>
<dbReference type="HAMAP" id="MF_00649">
    <property type="entry name" value="DNA_gyrase_inhibitor_YacG"/>
    <property type="match status" value="1"/>
</dbReference>
<dbReference type="InterPro" id="IPR013088">
    <property type="entry name" value="Znf_NHR/GATA"/>
</dbReference>
<keyword evidence="1 3" id="KW-0479">Metal-binding</keyword>
<gene>
    <name evidence="3" type="primary">yacG</name>
    <name evidence="4" type="ORF">I6N98_04290</name>
</gene>
<dbReference type="EMBL" id="CP066167">
    <property type="protein sequence ID" value="QQD19081.1"/>
    <property type="molecule type" value="Genomic_DNA"/>
</dbReference>
<comment type="similarity">
    <text evidence="3">Belongs to the DNA gyrase inhibitor YacG family.</text>
</comment>
<evidence type="ECO:0000256" key="3">
    <source>
        <dbReference type="HAMAP-Rule" id="MF_00649"/>
    </source>
</evidence>
<dbReference type="KEGG" id="snan:I6N98_04290"/>
<dbReference type="Gene3D" id="3.30.50.10">
    <property type="entry name" value="Erythroid Transcription Factor GATA-1, subunit A"/>
    <property type="match status" value="1"/>
</dbReference>
<dbReference type="GO" id="GO:0008270">
    <property type="term" value="F:zinc ion binding"/>
    <property type="evidence" value="ECO:0007669"/>
    <property type="project" value="UniProtKB-UniRule"/>
</dbReference>
<evidence type="ECO:0000256" key="1">
    <source>
        <dbReference type="ARBA" id="ARBA00022723"/>
    </source>
</evidence>
<keyword evidence="5" id="KW-1185">Reference proteome</keyword>
<dbReference type="Proteomes" id="UP000596063">
    <property type="component" value="Chromosome"/>
</dbReference>
<evidence type="ECO:0000256" key="2">
    <source>
        <dbReference type="ARBA" id="ARBA00022833"/>
    </source>
</evidence>
<dbReference type="SUPFAM" id="SSF57716">
    <property type="entry name" value="Glucocorticoid receptor-like (DNA-binding domain)"/>
    <property type="match status" value="1"/>
</dbReference>
<dbReference type="Pfam" id="PF03884">
    <property type="entry name" value="YacG"/>
    <property type="match status" value="1"/>
</dbReference>
<comment type="function">
    <text evidence="3">Inhibits all the catalytic activities of DNA gyrase by preventing its interaction with DNA. Acts by binding directly to the C-terminal domain of GyrB, which probably disrupts DNA binding by the gyrase.</text>
</comment>
<dbReference type="AlphaFoldDB" id="A0A7T4R271"/>
<accession>A0A7T4R271</accession>
<feature type="binding site" evidence="3">
    <location>
        <position position="15"/>
    </location>
    <ligand>
        <name>Zn(2+)</name>
        <dbReference type="ChEBI" id="CHEBI:29105"/>
    </ligand>
</feature>
<dbReference type="InterPro" id="IPR005584">
    <property type="entry name" value="DNA_gyrase_inhibitor_YacG"/>
</dbReference>
<dbReference type="GO" id="GO:0008657">
    <property type="term" value="F:DNA topoisomerase type II (double strand cut, ATP-hydrolyzing) inhibitor activity"/>
    <property type="evidence" value="ECO:0007669"/>
    <property type="project" value="UniProtKB-UniRule"/>
</dbReference>
<dbReference type="PANTHER" id="PTHR36150:SF1">
    <property type="entry name" value="DNA GYRASE INHIBITOR YACG"/>
    <property type="match status" value="1"/>
</dbReference>
<dbReference type="RefSeq" id="WP_198570566.1">
    <property type="nucleotide sequence ID" value="NZ_CP066167.1"/>
</dbReference>
<comment type="cofactor">
    <cofactor evidence="3">
        <name>Zn(2+)</name>
        <dbReference type="ChEBI" id="CHEBI:29105"/>
    </cofactor>
    <text evidence="3">Binds 1 zinc ion.</text>
</comment>
<dbReference type="GO" id="GO:0006355">
    <property type="term" value="P:regulation of DNA-templated transcription"/>
    <property type="evidence" value="ECO:0007669"/>
    <property type="project" value="InterPro"/>
</dbReference>
<evidence type="ECO:0000313" key="4">
    <source>
        <dbReference type="EMBL" id="QQD19081.1"/>
    </source>
</evidence>